<dbReference type="InterPro" id="IPR001025">
    <property type="entry name" value="BAH_dom"/>
</dbReference>
<sequence length="768" mass="88559">MEGNSKGMFRLSAGDAIYMVCEPPGEPYYIGKIKRFIVTQPELNITSHIASPKGVCFLMQWFYRPKDISKSGHDLRLLYSSMHTDKCPLMSFRGKVSLMLKSDIEEFMNMSLEEYASHKDHFYFDKLFDRYMLKFYDVILTQSLLPYADLEDNHSLNFIRCLHKRFEYIFVEPSRVKTLLNGLSDNTCHCDICGQWCSAVDSVSCGSCLQHYHMLCLDPPLMTMPKKGFTWSCGTCAKNDDLAFQSKRTLMLETNKATNESSLRSQRRLEDLQDHQDEVVIVTSSSTSLDSLTHPSDSSSSGTLSTEKEHLPKYETMASKFLLNDINLSLEERRLQEEWTIRYLGTYARLEDAVDVHDRNPYPRASTRLGYKHQAVYLPEYEDHPIYYYDGAEDLDTNNKRRGWGGRRRNQKSSTPSFQGKRLSVPKEFIDVDPKDYPQWLQPRPRGYIERGLDGGKDSTSTLMWKPVEEEREGHLTLYLESCAPKAIELGILPSSPNFMDFILKTYHDNEGDSKAALKCVSSLTREILREPTFSQDEIERFEQGIMKYGSELHPTYVEVKTQELSMVVRFYYLWKKTENGRRIWGGFKGRKKNKFHVKAAAAAAAPETYTDDNIEILDSISDNIKCKHCSTDFSVQWYKVTDTEPDNGMVGLCFRCAKLWRKYGVVWEDPITLKKKIQAQIQKRRYEYELMVDAIGIVQHSLKHGGLTNTKKGNIISLELSTENTPTPPPSKKGRPPKKKTTNEVKRSRTPKKIMKTNTKEEEKDTK</sequence>
<dbReference type="Gene3D" id="1.10.10.60">
    <property type="entry name" value="Homeodomain-like"/>
    <property type="match status" value="1"/>
</dbReference>
<dbReference type="GeneID" id="66115223"/>
<organism evidence="6 7">
    <name type="scientific">Scheffersomyces spartinae</name>
    <dbReference type="NCBI Taxonomy" id="45513"/>
    <lineage>
        <taxon>Eukaryota</taxon>
        <taxon>Fungi</taxon>
        <taxon>Dikarya</taxon>
        <taxon>Ascomycota</taxon>
        <taxon>Saccharomycotina</taxon>
        <taxon>Pichiomycetes</taxon>
        <taxon>Debaryomycetaceae</taxon>
        <taxon>Scheffersomyces</taxon>
    </lineage>
</organism>
<evidence type="ECO:0000256" key="4">
    <source>
        <dbReference type="SAM" id="MobiDB-lite"/>
    </source>
</evidence>
<keyword evidence="7" id="KW-1185">Reference proteome</keyword>
<dbReference type="PANTHER" id="PTHR47672">
    <property type="entry name" value="E3 UBIQUITIN-PROTEIN LIGASE SNT2"/>
    <property type="match status" value="1"/>
</dbReference>
<feature type="region of interest" description="Disordered" evidence="4">
    <location>
        <begin position="285"/>
        <end position="307"/>
    </location>
</feature>
<keyword evidence="1" id="KW-0479">Metal-binding</keyword>
<dbReference type="GO" id="GO:0036205">
    <property type="term" value="P:histone catabolic process"/>
    <property type="evidence" value="ECO:0007669"/>
    <property type="project" value="TreeGrafter"/>
</dbReference>
<dbReference type="GO" id="GO:0008270">
    <property type="term" value="F:zinc ion binding"/>
    <property type="evidence" value="ECO:0007669"/>
    <property type="project" value="UniProtKB-KW"/>
</dbReference>
<dbReference type="PROSITE" id="PS51038">
    <property type="entry name" value="BAH"/>
    <property type="match status" value="1"/>
</dbReference>
<evidence type="ECO:0000256" key="1">
    <source>
        <dbReference type="ARBA" id="ARBA00022723"/>
    </source>
</evidence>
<dbReference type="GO" id="GO:0048189">
    <property type="term" value="C:Lid2 complex"/>
    <property type="evidence" value="ECO:0007669"/>
    <property type="project" value="TreeGrafter"/>
</dbReference>
<evidence type="ECO:0000256" key="2">
    <source>
        <dbReference type="ARBA" id="ARBA00022771"/>
    </source>
</evidence>
<feature type="compositionally biased region" description="Low complexity" evidence="4">
    <location>
        <begin position="285"/>
        <end position="305"/>
    </location>
</feature>
<evidence type="ECO:0000313" key="7">
    <source>
        <dbReference type="Proteomes" id="UP000790833"/>
    </source>
</evidence>
<evidence type="ECO:0000259" key="5">
    <source>
        <dbReference type="PROSITE" id="PS51038"/>
    </source>
</evidence>
<feature type="domain" description="BAH" evidence="5">
    <location>
        <begin position="9"/>
        <end position="139"/>
    </location>
</feature>
<dbReference type="InterPro" id="IPR029617">
    <property type="entry name" value="Snt2"/>
</dbReference>
<dbReference type="RefSeq" id="XP_043047998.1">
    <property type="nucleotide sequence ID" value="XM_043192630.1"/>
</dbReference>
<dbReference type="PANTHER" id="PTHR47672:SF1">
    <property type="entry name" value="E3 UBIQUITIN-PROTEIN LIGASE SNT2"/>
    <property type="match status" value="1"/>
</dbReference>
<dbReference type="InterPro" id="IPR001965">
    <property type="entry name" value="Znf_PHD"/>
</dbReference>
<dbReference type="Gene3D" id="2.30.30.1150">
    <property type="match status" value="1"/>
</dbReference>
<protein>
    <submittedName>
        <fullName evidence="6">PHD type zinc finger protein with BAH domain-containing protein</fullName>
    </submittedName>
</protein>
<dbReference type="SUPFAM" id="SSF57903">
    <property type="entry name" value="FYVE/PHD zinc finger"/>
    <property type="match status" value="1"/>
</dbReference>
<dbReference type="Pfam" id="PF01426">
    <property type="entry name" value="BAH"/>
    <property type="match status" value="1"/>
</dbReference>
<dbReference type="AlphaFoldDB" id="A0A9P8AH88"/>
<dbReference type="InterPro" id="IPR019787">
    <property type="entry name" value="Znf_PHD-finger"/>
</dbReference>
<accession>A0A9P8AH88</accession>
<dbReference type="GO" id="GO:0004842">
    <property type="term" value="F:ubiquitin-protein transferase activity"/>
    <property type="evidence" value="ECO:0007669"/>
    <property type="project" value="TreeGrafter"/>
</dbReference>
<evidence type="ECO:0000256" key="3">
    <source>
        <dbReference type="ARBA" id="ARBA00022833"/>
    </source>
</evidence>
<dbReference type="InterPro" id="IPR011011">
    <property type="entry name" value="Znf_FYVE_PHD"/>
</dbReference>
<evidence type="ECO:0000313" key="6">
    <source>
        <dbReference type="EMBL" id="KAG7192448.1"/>
    </source>
</evidence>
<dbReference type="OrthoDB" id="336088at2759"/>
<dbReference type="EMBL" id="JAHMUF010000018">
    <property type="protein sequence ID" value="KAG7192448.1"/>
    <property type="molecule type" value="Genomic_DNA"/>
</dbReference>
<feature type="compositionally biased region" description="Basic and acidic residues" evidence="4">
    <location>
        <begin position="759"/>
        <end position="768"/>
    </location>
</feature>
<keyword evidence="3" id="KW-0862">Zinc</keyword>
<reference evidence="6" key="1">
    <citation type="submission" date="2021-03" db="EMBL/GenBank/DDBJ databases">
        <authorList>
            <person name="Palmer J.M."/>
        </authorList>
    </citation>
    <scope>NUCLEOTIDE SEQUENCE</scope>
    <source>
        <strain evidence="6">ARV_011</strain>
    </source>
</reference>
<comment type="caution">
    <text evidence="6">The sequence shown here is derived from an EMBL/GenBank/DDBJ whole genome shotgun (WGS) entry which is preliminary data.</text>
</comment>
<dbReference type="SMART" id="SM00439">
    <property type="entry name" value="BAH"/>
    <property type="match status" value="1"/>
</dbReference>
<feature type="compositionally biased region" description="Basic residues" evidence="4">
    <location>
        <begin position="400"/>
        <end position="411"/>
    </location>
</feature>
<dbReference type="SMART" id="SM00249">
    <property type="entry name" value="PHD"/>
    <property type="match status" value="1"/>
</dbReference>
<dbReference type="Gene3D" id="2.30.30.490">
    <property type="match status" value="1"/>
</dbReference>
<feature type="region of interest" description="Disordered" evidence="4">
    <location>
        <begin position="398"/>
        <end position="420"/>
    </location>
</feature>
<dbReference type="InterPro" id="IPR043151">
    <property type="entry name" value="BAH_sf"/>
</dbReference>
<name>A0A9P8AH88_9ASCO</name>
<dbReference type="Pfam" id="PF00628">
    <property type="entry name" value="PHD"/>
    <property type="match status" value="1"/>
</dbReference>
<keyword evidence="2" id="KW-0863">Zinc-finger</keyword>
<feature type="region of interest" description="Disordered" evidence="4">
    <location>
        <begin position="721"/>
        <end position="768"/>
    </location>
</feature>
<proteinExistence type="predicted"/>
<gene>
    <name evidence="6" type="primary">SNT2</name>
    <name evidence="6" type="ORF">KQ657_001849</name>
</gene>
<dbReference type="Proteomes" id="UP000790833">
    <property type="component" value="Unassembled WGS sequence"/>
</dbReference>
<dbReference type="GO" id="GO:0003682">
    <property type="term" value="F:chromatin binding"/>
    <property type="evidence" value="ECO:0007669"/>
    <property type="project" value="InterPro"/>
</dbReference>